<evidence type="ECO:0000313" key="1">
    <source>
        <dbReference type="EMBL" id="CAH2106947.1"/>
    </source>
</evidence>
<dbReference type="Proteomes" id="UP001153954">
    <property type="component" value="Unassembled WGS sequence"/>
</dbReference>
<keyword evidence="2" id="KW-1185">Reference proteome</keyword>
<protein>
    <submittedName>
        <fullName evidence="1">Uncharacterized protein</fullName>
    </submittedName>
</protein>
<gene>
    <name evidence="1" type="ORF">EEDITHA_LOCUS21020</name>
</gene>
<sequence>MYDAKGNYLKEHRIVNITLRTGYSVYSLKYIAQGAFRQPAVKVDYIIDPDVAENGLGPQLAADLTTSGLTKNRHFGFAPYIKYRKLCSGKTYKLQHF</sequence>
<dbReference type="AlphaFoldDB" id="A0AAU9V6L1"/>
<dbReference type="Gene3D" id="1.10.640.10">
    <property type="entry name" value="Haem peroxidase domain superfamily, animal type"/>
    <property type="match status" value="1"/>
</dbReference>
<name>A0AAU9V6L1_EUPED</name>
<evidence type="ECO:0000313" key="2">
    <source>
        <dbReference type="Proteomes" id="UP001153954"/>
    </source>
</evidence>
<organism evidence="1 2">
    <name type="scientific">Euphydryas editha</name>
    <name type="common">Edith's checkerspot</name>
    <dbReference type="NCBI Taxonomy" id="104508"/>
    <lineage>
        <taxon>Eukaryota</taxon>
        <taxon>Metazoa</taxon>
        <taxon>Ecdysozoa</taxon>
        <taxon>Arthropoda</taxon>
        <taxon>Hexapoda</taxon>
        <taxon>Insecta</taxon>
        <taxon>Pterygota</taxon>
        <taxon>Neoptera</taxon>
        <taxon>Endopterygota</taxon>
        <taxon>Lepidoptera</taxon>
        <taxon>Glossata</taxon>
        <taxon>Ditrysia</taxon>
        <taxon>Papilionoidea</taxon>
        <taxon>Nymphalidae</taxon>
        <taxon>Nymphalinae</taxon>
        <taxon>Euphydryas</taxon>
    </lineage>
</organism>
<comment type="caution">
    <text evidence="1">The sequence shown here is derived from an EMBL/GenBank/DDBJ whole genome shotgun (WGS) entry which is preliminary data.</text>
</comment>
<proteinExistence type="predicted"/>
<accession>A0AAU9V6L1</accession>
<dbReference type="EMBL" id="CAKOGL010000030">
    <property type="protein sequence ID" value="CAH2106947.1"/>
    <property type="molecule type" value="Genomic_DNA"/>
</dbReference>
<reference evidence="1" key="1">
    <citation type="submission" date="2022-03" db="EMBL/GenBank/DDBJ databases">
        <authorList>
            <person name="Tunstrom K."/>
        </authorList>
    </citation>
    <scope>NUCLEOTIDE SEQUENCE</scope>
</reference>
<dbReference type="InterPro" id="IPR037120">
    <property type="entry name" value="Haem_peroxidase_sf_animal"/>
</dbReference>